<dbReference type="RefSeq" id="WP_013700472.1">
    <property type="nucleotide sequence ID" value="NC_015385.1"/>
</dbReference>
<evidence type="ECO:0000313" key="1">
    <source>
        <dbReference type="EMBL" id="AEB13161.1"/>
    </source>
</evidence>
<dbReference type="HOGENOM" id="CLU_035400_0_0_12"/>
<dbReference type="EMBL" id="CP002631">
    <property type="protein sequence ID" value="AEB13161.1"/>
    <property type="molecule type" value="Genomic_DNA"/>
</dbReference>
<dbReference type="GeneID" id="302997437"/>
<keyword evidence="2" id="KW-1185">Reference proteome</keyword>
<gene>
    <name evidence="1" type="ordered locus">Tresu_0197</name>
</gene>
<dbReference type="KEGG" id="tsu:Tresu_0197"/>
<sequence>MISSWFNENNIYSSKTRNYFKEVISSYNNENFRSAIVMLYSTVISDLIIKLQELRDSDGDKKAQTILSQIESKRIQKSSNGTQYDSSWEREIVDKIAKETDLIESHIKIKLDHLHDIRNLCAHPALSSEYELYQPSKEETVAFIKELYQEILVKPPYYIGSVFDKLTDDLVIQKQNFHDDYDTLKFYLEKRYFNRMSDKMFLMIYKKLWKFIFMKDEDQQCIDNRDINLKCIRVMLNLRKELIFKEIKGDESYSDFSPNPEKCDLLIDLFISIPKLYEQFSPLLRETFETMLPDLPARKGVLSWYIHKDFDEYYTWLINDEAINGETGYSRPIVDALSTYFSNNGMDIEWIDYSILHFSKSGSFDSADSRFNLFILPILNKISKDQLIVLMKGINDNFQVYRRGRSWSDNTKIVNETSKRFQLDDSFFSDYQNFRYNKDIDEDDF</sequence>
<dbReference type="OrthoDB" id="983160at2"/>
<dbReference type="Proteomes" id="UP000006852">
    <property type="component" value="Chromosome"/>
</dbReference>
<protein>
    <submittedName>
        <fullName evidence="1">Uncharacterized protein</fullName>
    </submittedName>
</protein>
<reference evidence="1 2" key="1">
    <citation type="journal article" date="2011" name="Stand. Genomic Sci.">
        <title>Complete genome sequence of Treponema succinifaciens type strain (6091).</title>
        <authorList>
            <person name="Han C."/>
            <person name="Gronow S."/>
            <person name="Teshima H."/>
            <person name="Lapidus A."/>
            <person name="Nolan M."/>
            <person name="Lucas S."/>
            <person name="Hammon N."/>
            <person name="Deshpande S."/>
            <person name="Cheng J.F."/>
            <person name="Zeytun A."/>
            <person name="Tapia R."/>
            <person name="Goodwin L."/>
            <person name="Pitluck S."/>
            <person name="Liolios K."/>
            <person name="Pagani I."/>
            <person name="Ivanova N."/>
            <person name="Mavromatis K."/>
            <person name="Mikhailova N."/>
            <person name="Huntemann M."/>
            <person name="Pati A."/>
            <person name="Chen A."/>
            <person name="Palaniappan K."/>
            <person name="Land M."/>
            <person name="Hauser L."/>
            <person name="Brambilla E.M."/>
            <person name="Rohde M."/>
            <person name="Goker M."/>
            <person name="Woyke T."/>
            <person name="Bristow J."/>
            <person name="Eisen J.A."/>
            <person name="Markowitz V."/>
            <person name="Hugenholtz P."/>
            <person name="Kyrpides N.C."/>
            <person name="Klenk H.P."/>
            <person name="Detter J.C."/>
        </authorList>
    </citation>
    <scope>NUCLEOTIDE SEQUENCE [LARGE SCALE GENOMIC DNA]</scope>
    <source>
        <strain evidence="2">ATCC 33096 / DSM 2489 / 6091</strain>
    </source>
</reference>
<dbReference type="STRING" id="869209.Tresu_0197"/>
<proteinExistence type="predicted"/>
<accession>F2NWW2</accession>
<reference evidence="2" key="2">
    <citation type="submission" date="2011-04" db="EMBL/GenBank/DDBJ databases">
        <title>The complete genome of chromosome of Treponema succinifaciens DSM 2489.</title>
        <authorList>
            <person name="Lucas S."/>
            <person name="Copeland A."/>
            <person name="Lapidus A."/>
            <person name="Bruce D."/>
            <person name="Goodwin L."/>
            <person name="Pitluck S."/>
            <person name="Peters L."/>
            <person name="Kyrpides N."/>
            <person name="Mavromatis K."/>
            <person name="Ivanova N."/>
            <person name="Ovchinnikova G."/>
            <person name="Teshima H."/>
            <person name="Detter J.C."/>
            <person name="Tapia R."/>
            <person name="Han C."/>
            <person name="Land M."/>
            <person name="Hauser L."/>
            <person name="Markowitz V."/>
            <person name="Cheng J.-F."/>
            <person name="Hugenholtz P."/>
            <person name="Woyke T."/>
            <person name="Wu D."/>
            <person name="Gronow S."/>
            <person name="Wellnitz S."/>
            <person name="Brambilla E."/>
            <person name="Klenk H.-P."/>
            <person name="Eisen J.A."/>
        </authorList>
    </citation>
    <scope>NUCLEOTIDE SEQUENCE [LARGE SCALE GENOMIC DNA]</scope>
    <source>
        <strain evidence="2">ATCC 33096 / DSM 2489 / 6091</strain>
    </source>
</reference>
<dbReference type="eggNOG" id="ENOG502ZACZ">
    <property type="taxonomic scope" value="Bacteria"/>
</dbReference>
<dbReference type="AlphaFoldDB" id="F2NWW2"/>
<name>F2NWW2_TRES6</name>
<evidence type="ECO:0000313" key="2">
    <source>
        <dbReference type="Proteomes" id="UP000006852"/>
    </source>
</evidence>
<organism evidence="1 2">
    <name type="scientific">Treponema succinifaciens (strain ATCC 33096 / DSM 2489 / 6091)</name>
    <dbReference type="NCBI Taxonomy" id="869209"/>
    <lineage>
        <taxon>Bacteria</taxon>
        <taxon>Pseudomonadati</taxon>
        <taxon>Spirochaetota</taxon>
        <taxon>Spirochaetia</taxon>
        <taxon>Spirochaetales</taxon>
        <taxon>Treponemataceae</taxon>
        <taxon>Treponema</taxon>
    </lineage>
</organism>